<proteinExistence type="predicted"/>
<dbReference type="InterPro" id="IPR050509">
    <property type="entry name" value="CoA-transferase_III"/>
</dbReference>
<dbReference type="Proteomes" id="UP000640333">
    <property type="component" value="Unassembled WGS sequence"/>
</dbReference>
<dbReference type="PANTHER" id="PTHR48228:SF5">
    <property type="entry name" value="ALPHA-METHYLACYL-COA RACEMASE"/>
    <property type="match status" value="1"/>
</dbReference>
<dbReference type="SUPFAM" id="SSF89796">
    <property type="entry name" value="CoA-transferase family III (CaiB/BaiF)"/>
    <property type="match status" value="1"/>
</dbReference>
<dbReference type="EMBL" id="JADEYS010000015">
    <property type="protein sequence ID" value="MBE9398493.1"/>
    <property type="molecule type" value="Genomic_DNA"/>
</dbReference>
<accession>A0A8J7JZ88</accession>
<dbReference type="InterPro" id="IPR044855">
    <property type="entry name" value="CoA-Trfase_III_dom3_sf"/>
</dbReference>
<keyword evidence="1" id="KW-0808">Transferase</keyword>
<dbReference type="PANTHER" id="PTHR48228">
    <property type="entry name" value="SUCCINYL-COA--D-CITRAMALATE COA-TRANSFERASE"/>
    <property type="match status" value="1"/>
</dbReference>
<reference evidence="1" key="1">
    <citation type="submission" date="2020-10" db="EMBL/GenBank/DDBJ databases">
        <title>Bacterium isolated from coastal waters sediment.</title>
        <authorList>
            <person name="Chen R.-J."/>
            <person name="Lu D.-C."/>
            <person name="Zhu K.-L."/>
            <person name="Du Z.-J."/>
        </authorList>
    </citation>
    <scope>NUCLEOTIDE SEQUENCE</scope>
    <source>
        <strain evidence="1">N1Y112</strain>
    </source>
</reference>
<dbReference type="GO" id="GO:0016740">
    <property type="term" value="F:transferase activity"/>
    <property type="evidence" value="ECO:0007669"/>
    <property type="project" value="UniProtKB-KW"/>
</dbReference>
<protein>
    <submittedName>
        <fullName evidence="1">CoA transferase</fullName>
    </submittedName>
</protein>
<dbReference type="AlphaFoldDB" id="A0A8J7JZ88"/>
<organism evidence="1 2">
    <name type="scientific">Pontibacterium sinense</name>
    <dbReference type="NCBI Taxonomy" id="2781979"/>
    <lineage>
        <taxon>Bacteria</taxon>
        <taxon>Pseudomonadati</taxon>
        <taxon>Pseudomonadota</taxon>
        <taxon>Gammaproteobacteria</taxon>
        <taxon>Oceanospirillales</taxon>
        <taxon>Oceanospirillaceae</taxon>
        <taxon>Pontibacterium</taxon>
    </lineage>
</organism>
<evidence type="ECO:0000313" key="1">
    <source>
        <dbReference type="EMBL" id="MBE9398493.1"/>
    </source>
</evidence>
<evidence type="ECO:0000313" key="2">
    <source>
        <dbReference type="Proteomes" id="UP000640333"/>
    </source>
</evidence>
<keyword evidence="2" id="KW-1185">Reference proteome</keyword>
<gene>
    <name evidence="1" type="ORF">IOQ59_14625</name>
</gene>
<dbReference type="Gene3D" id="3.40.50.10540">
    <property type="entry name" value="Crotonobetainyl-coa:carnitine coa-transferase, domain 1"/>
    <property type="match status" value="1"/>
</dbReference>
<name>A0A8J7JZ88_9GAMM</name>
<dbReference type="InterPro" id="IPR003673">
    <property type="entry name" value="CoA-Trfase_fam_III"/>
</dbReference>
<sequence>MMKPLAGLKVLDFSTLLPGPYATMLLADLGADVVRVESPTRDDLVRNMRPQIAGQSAAFRYLNRGKRSITLDLKHADAAAVIHQLIDEYDIVVEQFRPGVMQRLGLDYTALAEVKPDLIYCSISGYGQTGAYADKAGHDINFLSLAGVASHMGRADAGPCPLGVQVADQAAGSHPAVVAILSAVIQRDRLGKGAQIDISMADNSVALQALLAPGALNGATEDSYESHFLNGSGFYDYYRTRDQRYISVGSLEPQFKQRLLETLKATELASLSDADLKVQLKEIFATEDLAVWQQRFSDVDACVEPVLTMTEAAQHPAFVSRDLIQTTADGEVQIAPAIRFDNEANELPAEAPVRGADTDLVMADAGLNNDEINNLRAAGVFG</sequence>
<comment type="caution">
    <text evidence="1">The sequence shown here is derived from an EMBL/GenBank/DDBJ whole genome shotgun (WGS) entry which is preliminary data.</text>
</comment>
<dbReference type="Gene3D" id="3.30.1540.10">
    <property type="entry name" value="formyl-coa transferase, domain 3"/>
    <property type="match status" value="1"/>
</dbReference>
<dbReference type="Pfam" id="PF02515">
    <property type="entry name" value="CoA_transf_3"/>
    <property type="match status" value="1"/>
</dbReference>
<dbReference type="InterPro" id="IPR023606">
    <property type="entry name" value="CoA-Trfase_III_dom_1_sf"/>
</dbReference>